<dbReference type="AlphaFoldDB" id="A0AAD7H776"/>
<evidence type="ECO:0000313" key="1">
    <source>
        <dbReference type="EMBL" id="KAJ7713035.1"/>
    </source>
</evidence>
<evidence type="ECO:0000313" key="2">
    <source>
        <dbReference type="EMBL" id="KAJ7713630.1"/>
    </source>
</evidence>
<evidence type="ECO:0000313" key="4">
    <source>
        <dbReference type="Proteomes" id="UP001215280"/>
    </source>
</evidence>
<dbReference type="EMBL" id="JARJLG010000409">
    <property type="protein sequence ID" value="KAJ7713035.1"/>
    <property type="molecule type" value="Genomic_DNA"/>
</dbReference>
<gene>
    <name evidence="3" type="ORF">DFH07DRAFT_946843</name>
    <name evidence="2" type="ORF">DFH07DRAFT_947844</name>
    <name evidence="1" type="ORF">DFH07DRAFT_947866</name>
</gene>
<dbReference type="EMBL" id="JARJLG010000389">
    <property type="protein sequence ID" value="KAJ7713630.1"/>
    <property type="molecule type" value="Genomic_DNA"/>
</dbReference>
<comment type="caution">
    <text evidence="2">The sequence shown here is derived from an EMBL/GenBank/DDBJ whole genome shotgun (WGS) entry which is preliminary data.</text>
</comment>
<sequence length="302" mass="33559">MAFRTEIRRGISWTEAQKMEIDPRTVSPQLIGAGERRLEDVHTSKGIPFTAQIGQELPPGLHISEAAASERKGGVWGRRFRMQGRVEVRQAGGRIGETHGIHLPPHSPQRYFVPLHDVVRPSFFPLPQPTRSDTLSQSSFPLRASGRRSPRVARRHYERMIIYKVLDCGAGGWVRTLNAGSHPDLLLGLRCSAFVHTGSGILRSRTQWGAGCCGYFPYIAFLPVLKRRIPLFDARDPDRRLLLFPLQGDMVLAALNSASRSVGGAFPRAQRLKDATCSCILGASVPILRGARWQRDMSTLPP</sequence>
<evidence type="ECO:0000313" key="3">
    <source>
        <dbReference type="EMBL" id="KAJ7721657.1"/>
    </source>
</evidence>
<dbReference type="Proteomes" id="UP001215280">
    <property type="component" value="Unassembled WGS sequence"/>
</dbReference>
<dbReference type="EMBL" id="JARJLG010000266">
    <property type="protein sequence ID" value="KAJ7721657.1"/>
    <property type="molecule type" value="Genomic_DNA"/>
</dbReference>
<organism evidence="2 4">
    <name type="scientific">Mycena maculata</name>
    <dbReference type="NCBI Taxonomy" id="230809"/>
    <lineage>
        <taxon>Eukaryota</taxon>
        <taxon>Fungi</taxon>
        <taxon>Dikarya</taxon>
        <taxon>Basidiomycota</taxon>
        <taxon>Agaricomycotina</taxon>
        <taxon>Agaricomycetes</taxon>
        <taxon>Agaricomycetidae</taxon>
        <taxon>Agaricales</taxon>
        <taxon>Marasmiineae</taxon>
        <taxon>Mycenaceae</taxon>
        <taxon>Mycena</taxon>
    </lineage>
</organism>
<keyword evidence="4" id="KW-1185">Reference proteome</keyword>
<proteinExistence type="predicted"/>
<protein>
    <submittedName>
        <fullName evidence="2">Uncharacterized protein</fullName>
    </submittedName>
</protein>
<reference evidence="2" key="1">
    <citation type="submission" date="2023-03" db="EMBL/GenBank/DDBJ databases">
        <title>Massive genome expansion in bonnet fungi (Mycena s.s.) driven by repeated elements and novel gene families across ecological guilds.</title>
        <authorList>
            <consortium name="Lawrence Berkeley National Laboratory"/>
            <person name="Harder C.B."/>
            <person name="Miyauchi S."/>
            <person name="Viragh M."/>
            <person name="Kuo A."/>
            <person name="Thoen E."/>
            <person name="Andreopoulos B."/>
            <person name="Lu D."/>
            <person name="Skrede I."/>
            <person name="Drula E."/>
            <person name="Henrissat B."/>
            <person name="Morin E."/>
            <person name="Kohler A."/>
            <person name="Barry K."/>
            <person name="LaButti K."/>
            <person name="Morin E."/>
            <person name="Salamov A."/>
            <person name="Lipzen A."/>
            <person name="Mereny Z."/>
            <person name="Hegedus B."/>
            <person name="Baldrian P."/>
            <person name="Stursova M."/>
            <person name="Weitz H."/>
            <person name="Taylor A."/>
            <person name="Grigoriev I.V."/>
            <person name="Nagy L.G."/>
            <person name="Martin F."/>
            <person name="Kauserud H."/>
        </authorList>
    </citation>
    <scope>NUCLEOTIDE SEQUENCE</scope>
    <source>
        <strain evidence="2">CBHHK188m</strain>
    </source>
</reference>
<accession>A0AAD7H776</accession>
<name>A0AAD7H776_9AGAR</name>